<dbReference type="GO" id="GO:0006508">
    <property type="term" value="P:proteolysis"/>
    <property type="evidence" value="ECO:0007669"/>
    <property type="project" value="InterPro"/>
</dbReference>
<gene>
    <name evidence="1" type="ORF">S03H2_15509</name>
</gene>
<evidence type="ECO:0000313" key="1">
    <source>
        <dbReference type="EMBL" id="GAH33873.1"/>
    </source>
</evidence>
<dbReference type="AlphaFoldDB" id="X1GLJ0"/>
<dbReference type="GO" id="GO:0016805">
    <property type="term" value="F:dipeptidase activity"/>
    <property type="evidence" value="ECO:0007669"/>
    <property type="project" value="InterPro"/>
</dbReference>
<sequence>MKRNKFLRLSVCFILALSLIISMGVVGVSGDTEWAEGEGACTAFYMGKDTTENGSYIWGRSEDISASYTKLFQVHEAEGHAPGDMYVSGDWDASFTTFTPMFTWPYPERTLRYILCSDSIYNERQGPEPYAEVGMNEKGVCLSSTVSLSRCKSQISALDPRVSRYNGGLAETD</sequence>
<feature type="non-terminal residue" evidence="1">
    <location>
        <position position="173"/>
    </location>
</feature>
<protein>
    <submittedName>
        <fullName evidence="1">Uncharacterized protein</fullName>
    </submittedName>
</protein>
<dbReference type="InterPro" id="IPR005322">
    <property type="entry name" value="Peptidase_C69"/>
</dbReference>
<reference evidence="1" key="1">
    <citation type="journal article" date="2014" name="Front. Microbiol.">
        <title>High frequency of phylogenetically diverse reductive dehalogenase-homologous genes in deep subseafloor sedimentary metagenomes.</title>
        <authorList>
            <person name="Kawai M."/>
            <person name="Futagami T."/>
            <person name="Toyoda A."/>
            <person name="Takaki Y."/>
            <person name="Nishi S."/>
            <person name="Hori S."/>
            <person name="Arai W."/>
            <person name="Tsubouchi T."/>
            <person name="Morono Y."/>
            <person name="Uchiyama I."/>
            <person name="Ito T."/>
            <person name="Fujiyama A."/>
            <person name="Inagaki F."/>
            <person name="Takami H."/>
        </authorList>
    </citation>
    <scope>NUCLEOTIDE SEQUENCE</scope>
    <source>
        <strain evidence="1">Expedition CK06-06</strain>
    </source>
</reference>
<dbReference type="Pfam" id="PF03577">
    <property type="entry name" value="Peptidase_C69"/>
    <property type="match status" value="1"/>
</dbReference>
<name>X1GLJ0_9ZZZZ</name>
<proteinExistence type="predicted"/>
<organism evidence="1">
    <name type="scientific">marine sediment metagenome</name>
    <dbReference type="NCBI Taxonomy" id="412755"/>
    <lineage>
        <taxon>unclassified sequences</taxon>
        <taxon>metagenomes</taxon>
        <taxon>ecological metagenomes</taxon>
    </lineage>
</organism>
<dbReference type="EMBL" id="BARU01007889">
    <property type="protein sequence ID" value="GAH33873.1"/>
    <property type="molecule type" value="Genomic_DNA"/>
</dbReference>
<accession>X1GLJ0</accession>
<comment type="caution">
    <text evidence="1">The sequence shown here is derived from an EMBL/GenBank/DDBJ whole genome shotgun (WGS) entry which is preliminary data.</text>
</comment>
<dbReference type="GO" id="GO:0070004">
    <property type="term" value="F:cysteine-type exopeptidase activity"/>
    <property type="evidence" value="ECO:0007669"/>
    <property type="project" value="InterPro"/>
</dbReference>